<evidence type="ECO:0000256" key="3">
    <source>
        <dbReference type="PROSITE-ProRule" id="PRU00175"/>
    </source>
</evidence>
<evidence type="ECO:0000313" key="7">
    <source>
        <dbReference type="Proteomes" id="UP000786811"/>
    </source>
</evidence>
<evidence type="ECO:0000256" key="4">
    <source>
        <dbReference type="SAM" id="Coils"/>
    </source>
</evidence>
<evidence type="ECO:0000313" key="6">
    <source>
        <dbReference type="EMBL" id="CAG5083019.1"/>
    </source>
</evidence>
<comment type="caution">
    <text evidence="6">The sequence shown here is derived from an EMBL/GenBank/DDBJ whole genome shotgun (WGS) entry which is preliminary data.</text>
</comment>
<evidence type="ECO:0000256" key="2">
    <source>
        <dbReference type="ARBA" id="ARBA00022833"/>
    </source>
</evidence>
<dbReference type="Proteomes" id="UP000786811">
    <property type="component" value="Unassembled WGS sequence"/>
</dbReference>
<dbReference type="GO" id="GO:0008270">
    <property type="term" value="F:zinc ion binding"/>
    <property type="evidence" value="ECO:0007669"/>
    <property type="project" value="UniProtKB-KW"/>
</dbReference>
<evidence type="ECO:0000256" key="1">
    <source>
        <dbReference type="ARBA" id="ARBA00022771"/>
    </source>
</evidence>
<evidence type="ECO:0000259" key="5">
    <source>
        <dbReference type="PROSITE" id="PS50089"/>
    </source>
</evidence>
<keyword evidence="4" id="KW-0175">Coiled coil</keyword>
<feature type="coiled-coil region" evidence="4">
    <location>
        <begin position="372"/>
        <end position="399"/>
    </location>
</feature>
<proteinExistence type="predicted"/>
<dbReference type="SUPFAM" id="SSF57850">
    <property type="entry name" value="RING/U-box"/>
    <property type="match status" value="1"/>
</dbReference>
<dbReference type="Gene3D" id="3.30.40.10">
    <property type="entry name" value="Zinc/RING finger domain, C3HC4 (zinc finger)"/>
    <property type="match status" value="1"/>
</dbReference>
<gene>
    <name evidence="6" type="ORF">HICCMSTLAB_LOCUS3709</name>
</gene>
<dbReference type="AlphaFoldDB" id="A0A8J2H870"/>
<keyword evidence="1 3" id="KW-0863">Zinc-finger</keyword>
<name>A0A8J2H870_COTCN</name>
<accession>A0A8J2H870</accession>
<keyword evidence="2" id="KW-0862">Zinc</keyword>
<protein>
    <recommendedName>
        <fullName evidence="5">RING-type domain-containing protein</fullName>
    </recommendedName>
</protein>
<dbReference type="InterPro" id="IPR013083">
    <property type="entry name" value="Znf_RING/FYVE/PHD"/>
</dbReference>
<organism evidence="6 7">
    <name type="scientific">Cotesia congregata</name>
    <name type="common">Parasitoid wasp</name>
    <name type="synonym">Apanteles congregatus</name>
    <dbReference type="NCBI Taxonomy" id="51543"/>
    <lineage>
        <taxon>Eukaryota</taxon>
        <taxon>Metazoa</taxon>
        <taxon>Ecdysozoa</taxon>
        <taxon>Arthropoda</taxon>
        <taxon>Hexapoda</taxon>
        <taxon>Insecta</taxon>
        <taxon>Pterygota</taxon>
        <taxon>Neoptera</taxon>
        <taxon>Endopterygota</taxon>
        <taxon>Hymenoptera</taxon>
        <taxon>Apocrita</taxon>
        <taxon>Ichneumonoidea</taxon>
        <taxon>Braconidae</taxon>
        <taxon>Microgastrinae</taxon>
        <taxon>Cotesia</taxon>
    </lineage>
</organism>
<reference evidence="6" key="1">
    <citation type="submission" date="2021-04" db="EMBL/GenBank/DDBJ databases">
        <authorList>
            <person name="Chebbi M.A.C M."/>
        </authorList>
    </citation>
    <scope>NUCLEOTIDE SEQUENCE</scope>
</reference>
<dbReference type="InterPro" id="IPR001841">
    <property type="entry name" value="Znf_RING"/>
</dbReference>
<dbReference type="PROSITE" id="PS50089">
    <property type="entry name" value="ZF_RING_2"/>
    <property type="match status" value="1"/>
</dbReference>
<sequence>MPGETIQQDGYFYIVEKTWGRKKKNSKGCPVRGVKILNNPIEFSPSLRHTHAYDLLTIDVKSFKNALIAASKKHFYSIDDIYFNVSKSHVDEIKTRLPLKMVKPGMRNHQKKMAASLPMLNTYGEVVDFLTEHISLTKYSADKLITLRNVGDDALLLGDPGFAASCQFDTLHMSSTINVLPAFGNTRILTFVLGQYEHYAFLIGIVLWARQTAEICTEILRQIKFFLLPNINLSKIYVDFDLQIFVKVFPESNIHGTYNNYCRILYHESYEKNVRIVNPSHEEFLKSCFSLILLPHEKIEEGFNELVNNLTHDANVQLTNFIGYFRTTWIQGVGPINMSLFEETDSLNTVPVLFWTSLHNDMGEKPSLWKFFEKLIVTISKFNKELERIKNKKNAYISTAISVRLCCNKNLMIDLWKTLKKSKITLLQFLKTAASYQVDHYHDILHHAEAMEDEQLDIYPQLPEEVEAEVHDNDDQQGIENVEFADYDIENEVVENEDEDMEESGDDEIPQDRCQICIKGPREIIVHPCCHYRMCQVCSKKVQKTAQEKRLPLKCPFCNELAQMFCRVF</sequence>
<keyword evidence="7" id="KW-1185">Reference proteome</keyword>
<feature type="domain" description="RING-type" evidence="5">
    <location>
        <begin position="514"/>
        <end position="559"/>
    </location>
</feature>
<dbReference type="OrthoDB" id="1711136at2759"/>
<dbReference type="EMBL" id="CAJNRD030001118">
    <property type="protein sequence ID" value="CAG5083019.1"/>
    <property type="molecule type" value="Genomic_DNA"/>
</dbReference>
<dbReference type="Pfam" id="PF13920">
    <property type="entry name" value="zf-C3HC4_3"/>
    <property type="match status" value="1"/>
</dbReference>
<keyword evidence="1 3" id="KW-0479">Metal-binding</keyword>